<proteinExistence type="predicted"/>
<evidence type="ECO:0000313" key="2">
    <source>
        <dbReference type="Proteomes" id="UP000054166"/>
    </source>
</evidence>
<sequence length="67" mass="7476">TQMDSYPLSVSGYDPQKWREKIEIDNHTSIFIGPMPLTSGERVDSEGGSCSKVSICPMAKEKTQLDR</sequence>
<organism evidence="1 2">
    <name type="scientific">Piloderma croceum (strain F 1598)</name>
    <dbReference type="NCBI Taxonomy" id="765440"/>
    <lineage>
        <taxon>Eukaryota</taxon>
        <taxon>Fungi</taxon>
        <taxon>Dikarya</taxon>
        <taxon>Basidiomycota</taxon>
        <taxon>Agaricomycotina</taxon>
        <taxon>Agaricomycetes</taxon>
        <taxon>Agaricomycetidae</taxon>
        <taxon>Atheliales</taxon>
        <taxon>Atheliaceae</taxon>
        <taxon>Piloderma</taxon>
    </lineage>
</organism>
<protein>
    <submittedName>
        <fullName evidence="1">Uncharacterized protein</fullName>
    </submittedName>
</protein>
<reference evidence="2" key="2">
    <citation type="submission" date="2015-01" db="EMBL/GenBank/DDBJ databases">
        <title>Evolutionary Origins and Diversification of the Mycorrhizal Mutualists.</title>
        <authorList>
            <consortium name="DOE Joint Genome Institute"/>
            <consortium name="Mycorrhizal Genomics Consortium"/>
            <person name="Kohler A."/>
            <person name="Kuo A."/>
            <person name="Nagy L.G."/>
            <person name="Floudas D."/>
            <person name="Copeland A."/>
            <person name="Barry K.W."/>
            <person name="Cichocki N."/>
            <person name="Veneault-Fourrey C."/>
            <person name="LaButti K."/>
            <person name="Lindquist E.A."/>
            <person name="Lipzen A."/>
            <person name="Lundell T."/>
            <person name="Morin E."/>
            <person name="Murat C."/>
            <person name="Riley R."/>
            <person name="Ohm R."/>
            <person name="Sun H."/>
            <person name="Tunlid A."/>
            <person name="Henrissat B."/>
            <person name="Grigoriev I.V."/>
            <person name="Hibbett D.S."/>
            <person name="Martin F."/>
        </authorList>
    </citation>
    <scope>NUCLEOTIDE SEQUENCE [LARGE SCALE GENOMIC DNA]</scope>
    <source>
        <strain evidence="2">F 1598</strain>
    </source>
</reference>
<dbReference type="EMBL" id="KN833035">
    <property type="protein sequence ID" value="KIM76369.1"/>
    <property type="molecule type" value="Genomic_DNA"/>
</dbReference>
<evidence type="ECO:0000313" key="1">
    <source>
        <dbReference type="EMBL" id="KIM76369.1"/>
    </source>
</evidence>
<feature type="non-terminal residue" evidence="1">
    <location>
        <position position="1"/>
    </location>
</feature>
<keyword evidence="2" id="KW-1185">Reference proteome</keyword>
<reference evidence="1 2" key="1">
    <citation type="submission" date="2014-04" db="EMBL/GenBank/DDBJ databases">
        <authorList>
            <consortium name="DOE Joint Genome Institute"/>
            <person name="Kuo A."/>
            <person name="Tarkka M."/>
            <person name="Buscot F."/>
            <person name="Kohler A."/>
            <person name="Nagy L.G."/>
            <person name="Floudas D."/>
            <person name="Copeland A."/>
            <person name="Barry K.W."/>
            <person name="Cichocki N."/>
            <person name="Veneault-Fourrey C."/>
            <person name="LaButti K."/>
            <person name="Lindquist E.A."/>
            <person name="Lipzen A."/>
            <person name="Lundell T."/>
            <person name="Morin E."/>
            <person name="Murat C."/>
            <person name="Sun H."/>
            <person name="Tunlid A."/>
            <person name="Henrissat B."/>
            <person name="Grigoriev I.V."/>
            <person name="Hibbett D.S."/>
            <person name="Martin F."/>
            <person name="Nordberg H.P."/>
            <person name="Cantor M.N."/>
            <person name="Hua S.X."/>
        </authorList>
    </citation>
    <scope>NUCLEOTIDE SEQUENCE [LARGE SCALE GENOMIC DNA]</scope>
    <source>
        <strain evidence="1 2">F 1598</strain>
    </source>
</reference>
<gene>
    <name evidence="1" type="ORF">PILCRDRAFT_826366</name>
</gene>
<dbReference type="Proteomes" id="UP000054166">
    <property type="component" value="Unassembled WGS sequence"/>
</dbReference>
<dbReference type="InParanoid" id="A0A0C3F8U3"/>
<dbReference type="HOGENOM" id="CLU_2819587_0_0_1"/>
<dbReference type="AlphaFoldDB" id="A0A0C3F8U3"/>
<name>A0A0C3F8U3_PILCF</name>
<accession>A0A0C3F8U3</accession>